<evidence type="ECO:0000313" key="1">
    <source>
        <dbReference type="EMBL" id="NRV07611.1"/>
    </source>
</evidence>
<reference evidence="1" key="1">
    <citation type="submission" date="2020-05" db="EMBL/GenBank/DDBJ databases">
        <title>Genomic insights into acetone-butanol-ethanol (ABE) fermentation by sequencing solventogenic clostridia strains.</title>
        <authorList>
            <person name="Brown S."/>
        </authorList>
    </citation>
    <scope>NUCLEOTIDE SEQUENCE</scope>
    <source>
        <strain evidence="1">DJ126</strain>
    </source>
</reference>
<organism evidence="1 2">
    <name type="scientific">Clostridium beijerinckii</name>
    <name type="common">Clostridium MP</name>
    <dbReference type="NCBI Taxonomy" id="1520"/>
    <lineage>
        <taxon>Bacteria</taxon>
        <taxon>Bacillati</taxon>
        <taxon>Bacillota</taxon>
        <taxon>Clostridia</taxon>
        <taxon>Eubacteriales</taxon>
        <taxon>Clostridiaceae</taxon>
        <taxon>Clostridium</taxon>
    </lineage>
</organism>
<name>A0A9Q5D1P4_CLOBE</name>
<sequence>MQTEQELLEQFKKENINLYRLTEFIETENKIKLDGIEELIRFAHDNNINNMFYFYYYLKGYGLLIDEQVINKFHLDNEMLTILKDEIMEYNIKISKQDYSKPVGVILYCMYDGMMLEVEDNECIVGVDIETPEDACKRIIDSHLEEIALFKEKQKNNALEERKKLAEQILNDKEFHKCTNVSLRTAYANKFIRKNDVNRKLFMKDSGEWYDIPINDFIELLWREYKEISKEPIITILRKEDLI</sequence>
<accession>A0A9Q5D1P4</accession>
<dbReference type="AlphaFoldDB" id="A0A9Q5D1P4"/>
<protein>
    <submittedName>
        <fullName evidence="1">Uncharacterized protein</fullName>
    </submittedName>
</protein>
<comment type="caution">
    <text evidence="1">The sequence shown here is derived from an EMBL/GenBank/DDBJ whole genome shotgun (WGS) entry which is preliminary data.</text>
</comment>
<proteinExistence type="predicted"/>
<dbReference type="EMBL" id="JABSXK010000001">
    <property type="protein sequence ID" value="NRV07611.1"/>
    <property type="molecule type" value="Genomic_DNA"/>
</dbReference>
<evidence type="ECO:0000313" key="2">
    <source>
        <dbReference type="Proteomes" id="UP000821656"/>
    </source>
</evidence>
<dbReference type="RefSeq" id="WP_077305522.1">
    <property type="nucleotide sequence ID" value="NZ_CP016090.1"/>
</dbReference>
<gene>
    <name evidence="1" type="ORF">DFH45_000574</name>
</gene>
<dbReference type="Proteomes" id="UP000821656">
    <property type="component" value="Unassembled WGS sequence"/>
</dbReference>